<keyword evidence="3" id="KW-1185">Reference proteome</keyword>
<sequence length="452" mass="51957">MKNIEELVEFALQLVATETGFSLSYIQKVILKESLVENKKTYAKIAEENNYSENYIKFTVAPRLWHLLSQALGEKVNKTNFLTLLQQQLEKFTSQDNSQTTETTAAIPTTGLTTKRYVLESPEGQVPLASELYIERPTIEQTCYQEILQPHAFIRIKAPRKMGKTSLIARILDYGSSQNYHAVRLSLYGAGTQVLASSDRFLRWFCTNVTGQLGMESRLNDYWDEDMGALINSTIYFQGYLLKELSNPIVLALDGVDQLFEYPELASDFFVLLRSWYEETKDISVWQKLRVAIAHAVEVYIPLPTHRSPFNVGLAIELPSFNQKQVQDLAERHELQLTQPELEKLMKLTGGFPYLIRLALYQSARLKIPMQTLLQDATKNTGIYQQHLQSQLWNIQQHPKLAEAFQQVLMAPTQLEVEVAYKSKSLGLVHLIENQATVSCELYREYFHNYFF</sequence>
<dbReference type="Proteomes" id="UP000010471">
    <property type="component" value="Chromosome"/>
</dbReference>
<evidence type="ECO:0000259" key="1">
    <source>
        <dbReference type="Pfam" id="PF26355"/>
    </source>
</evidence>
<dbReference type="STRING" id="1173027.Mic7113_5675"/>
<evidence type="ECO:0000313" key="2">
    <source>
        <dbReference type="EMBL" id="AFZ21302.1"/>
    </source>
</evidence>
<dbReference type="HOGENOM" id="CLU_021307_2_1_3"/>
<dbReference type="InterPro" id="IPR058651">
    <property type="entry name" value="HTH_VMAP-M9"/>
</dbReference>
<dbReference type="PATRIC" id="fig|1173027.3.peg.6292"/>
<dbReference type="eggNOG" id="COG1672">
    <property type="taxonomic scope" value="Bacteria"/>
</dbReference>
<feature type="domain" description="vWA-MoxR associated protein N-terminal HTH" evidence="1">
    <location>
        <begin position="3"/>
        <end position="87"/>
    </location>
</feature>
<dbReference type="OrthoDB" id="502668at2"/>
<accession>K9WP31</accession>
<dbReference type="Pfam" id="PF14516">
    <property type="entry name" value="AAA_35"/>
    <property type="match status" value="1"/>
</dbReference>
<dbReference type="SUPFAM" id="SSF52540">
    <property type="entry name" value="P-loop containing nucleoside triphosphate hydrolases"/>
    <property type="match status" value="1"/>
</dbReference>
<name>K9WP31_9CYAN</name>
<protein>
    <recommendedName>
        <fullName evidence="1">vWA-MoxR associated protein N-terminal HTH domain-containing protein</fullName>
    </recommendedName>
</protein>
<gene>
    <name evidence="2" type="ORF">Mic7113_5675</name>
</gene>
<proteinExistence type="predicted"/>
<dbReference type="RefSeq" id="WP_015185435.1">
    <property type="nucleotide sequence ID" value="NC_019738.1"/>
</dbReference>
<dbReference type="AlphaFoldDB" id="K9WP31"/>
<dbReference type="EMBL" id="CP003630">
    <property type="protein sequence ID" value="AFZ21302.1"/>
    <property type="molecule type" value="Genomic_DNA"/>
</dbReference>
<dbReference type="InterPro" id="IPR027417">
    <property type="entry name" value="P-loop_NTPase"/>
</dbReference>
<dbReference type="KEGG" id="mic:Mic7113_5675"/>
<organism evidence="2 3">
    <name type="scientific">Allocoleopsis franciscana PCC 7113</name>
    <dbReference type="NCBI Taxonomy" id="1173027"/>
    <lineage>
        <taxon>Bacteria</taxon>
        <taxon>Bacillati</taxon>
        <taxon>Cyanobacteriota</taxon>
        <taxon>Cyanophyceae</taxon>
        <taxon>Coleofasciculales</taxon>
        <taxon>Coleofasciculaceae</taxon>
        <taxon>Allocoleopsis</taxon>
        <taxon>Allocoleopsis franciscana</taxon>
    </lineage>
</organism>
<evidence type="ECO:0000313" key="3">
    <source>
        <dbReference type="Proteomes" id="UP000010471"/>
    </source>
</evidence>
<dbReference type="Pfam" id="PF26355">
    <property type="entry name" value="HTH_VMAP-M9"/>
    <property type="match status" value="1"/>
</dbReference>
<reference evidence="2 3" key="1">
    <citation type="submission" date="2012-06" db="EMBL/GenBank/DDBJ databases">
        <title>Finished chromosome of genome of Microcoleus sp. PCC 7113.</title>
        <authorList>
            <consortium name="US DOE Joint Genome Institute"/>
            <person name="Gugger M."/>
            <person name="Coursin T."/>
            <person name="Rippka R."/>
            <person name="Tandeau De Marsac N."/>
            <person name="Huntemann M."/>
            <person name="Wei C.-L."/>
            <person name="Han J."/>
            <person name="Detter J.C."/>
            <person name="Han C."/>
            <person name="Tapia R."/>
            <person name="Chen A."/>
            <person name="Kyrpides N."/>
            <person name="Mavromatis K."/>
            <person name="Markowitz V."/>
            <person name="Szeto E."/>
            <person name="Ivanova N."/>
            <person name="Pagani I."/>
            <person name="Pati A."/>
            <person name="Goodwin L."/>
            <person name="Nordberg H.P."/>
            <person name="Cantor M.N."/>
            <person name="Hua S.X."/>
            <person name="Woyke T."/>
            <person name="Kerfeld C.A."/>
        </authorList>
    </citation>
    <scope>NUCLEOTIDE SEQUENCE [LARGE SCALE GENOMIC DNA]</scope>
    <source>
        <strain evidence="2 3">PCC 7113</strain>
    </source>
</reference>
<dbReference type="Gene3D" id="3.40.50.300">
    <property type="entry name" value="P-loop containing nucleotide triphosphate hydrolases"/>
    <property type="match status" value="1"/>
</dbReference>